<evidence type="ECO:0000313" key="11">
    <source>
        <dbReference type="Proteomes" id="UP000215902"/>
    </source>
</evidence>
<evidence type="ECO:0000313" key="10">
    <source>
        <dbReference type="EMBL" id="PAA84937.1"/>
    </source>
</evidence>
<dbReference type="PANTHER" id="PTHR13295:SF4">
    <property type="entry name" value="GLUTAMATE--CYSTEINE LIGASE REGULATORY SUBUNIT"/>
    <property type="match status" value="1"/>
</dbReference>
<dbReference type="InterPro" id="IPR036812">
    <property type="entry name" value="NAD(P)_OxRdtase_dom_sf"/>
</dbReference>
<comment type="subunit">
    <text evidence="3">Heterodimer of a catalytic heavy chain and a regulatory light chain.</text>
</comment>
<dbReference type="PANTHER" id="PTHR13295">
    <property type="entry name" value="GLUTAMATE CYSTEINE LIGASE REGULATORY SUBUNIT"/>
    <property type="match status" value="1"/>
</dbReference>
<protein>
    <recommendedName>
        <fullName evidence="7">GCS light chain</fullName>
    </recommendedName>
    <alternativeName>
        <fullName evidence="5">Gamma-ECS regulatory subunit</fullName>
    </alternativeName>
    <alternativeName>
        <fullName evidence="8">Gamma-glutamylcysteine synthetase regulatory subunit</fullName>
    </alternativeName>
    <alternativeName>
        <fullName evidence="6">Glutamate--cysteine ligase modifier subunit</fullName>
    </alternativeName>
</protein>
<comment type="pathway">
    <text evidence="1">Sulfur metabolism; glutathione biosynthesis; glutathione from L-cysteine and L-glutamate: step 1/2.</text>
</comment>
<evidence type="ECO:0000313" key="9">
    <source>
        <dbReference type="EMBL" id="PAA71265.1"/>
    </source>
</evidence>
<evidence type="ECO:0000256" key="7">
    <source>
        <dbReference type="ARBA" id="ARBA00031732"/>
    </source>
</evidence>
<dbReference type="GO" id="GO:0030234">
    <property type="term" value="F:enzyme regulator activity"/>
    <property type="evidence" value="ECO:0007669"/>
    <property type="project" value="TreeGrafter"/>
</dbReference>
<evidence type="ECO:0000256" key="8">
    <source>
        <dbReference type="ARBA" id="ARBA00032926"/>
    </source>
</evidence>
<dbReference type="GO" id="GO:0035226">
    <property type="term" value="F:glutamate-cysteine ligase catalytic subunit binding"/>
    <property type="evidence" value="ECO:0007669"/>
    <property type="project" value="InterPro"/>
</dbReference>
<organism evidence="10 11">
    <name type="scientific">Macrostomum lignano</name>
    <dbReference type="NCBI Taxonomy" id="282301"/>
    <lineage>
        <taxon>Eukaryota</taxon>
        <taxon>Metazoa</taxon>
        <taxon>Spiralia</taxon>
        <taxon>Lophotrochozoa</taxon>
        <taxon>Platyhelminthes</taxon>
        <taxon>Rhabditophora</taxon>
        <taxon>Macrostomorpha</taxon>
        <taxon>Macrostomida</taxon>
        <taxon>Macrostomidae</taxon>
        <taxon>Macrostomum</taxon>
    </lineage>
</organism>
<proteinExistence type="inferred from homology"/>
<dbReference type="UniPathway" id="UPA00142">
    <property type="reaction ID" value="UER00209"/>
</dbReference>
<dbReference type="Gene3D" id="3.20.20.100">
    <property type="entry name" value="NADP-dependent oxidoreductase domain"/>
    <property type="match status" value="1"/>
</dbReference>
<dbReference type="EMBL" id="NIVC01000353">
    <property type="protein sequence ID" value="PAA84937.1"/>
    <property type="molecule type" value="Genomic_DNA"/>
</dbReference>
<evidence type="ECO:0000256" key="5">
    <source>
        <dbReference type="ARBA" id="ARBA00030406"/>
    </source>
</evidence>
<dbReference type="EMBL" id="NIVC01001177">
    <property type="protein sequence ID" value="PAA71265.1"/>
    <property type="molecule type" value="Genomic_DNA"/>
</dbReference>
<reference evidence="10 11" key="1">
    <citation type="submission" date="2017-06" db="EMBL/GenBank/DDBJ databases">
        <title>A platform for efficient transgenesis in Macrostomum lignano, a flatworm model organism for stem cell research.</title>
        <authorList>
            <person name="Berezikov E."/>
        </authorList>
    </citation>
    <scope>NUCLEOTIDE SEQUENCE [LARGE SCALE GENOMIC DNA]</scope>
    <source>
        <strain evidence="10">DV1</strain>
        <tissue evidence="10">Whole organism</tissue>
    </source>
</reference>
<dbReference type="SUPFAM" id="SSF51430">
    <property type="entry name" value="NAD(P)-linked oxidoreductase"/>
    <property type="match status" value="1"/>
</dbReference>
<dbReference type="STRING" id="282301.A0A267GHP9"/>
<dbReference type="OrthoDB" id="5596051at2759"/>
<name>A0A267GHP9_9PLAT</name>
<dbReference type="InterPro" id="IPR032963">
    <property type="entry name" value="Gclm"/>
</dbReference>
<comment type="caution">
    <text evidence="10">The sequence shown here is derived from an EMBL/GenBank/DDBJ whole genome shotgun (WGS) entry which is preliminary data.</text>
</comment>
<accession>A0A267GHP9</accession>
<dbReference type="GO" id="GO:0006750">
    <property type="term" value="P:glutathione biosynthetic process"/>
    <property type="evidence" value="ECO:0007669"/>
    <property type="project" value="UniProtKB-UniPathway"/>
</dbReference>
<dbReference type="AlphaFoldDB" id="A0A267GHP9"/>
<evidence type="ECO:0000256" key="4">
    <source>
        <dbReference type="ARBA" id="ARBA00022684"/>
    </source>
</evidence>
<evidence type="ECO:0000256" key="1">
    <source>
        <dbReference type="ARBA" id="ARBA00005006"/>
    </source>
</evidence>
<gene>
    <name evidence="9" type="ORF">BOX15_Mlig017356g1</name>
    <name evidence="10" type="ORF">BOX15_Mlig025431g1</name>
</gene>
<sequence length="286" mass="31953">MSELPLIPKCKEVIFDTGNILSWSRLRKKPLVSGTDEILDSTDSLVKCWLKQQADSDALQKAEQIRVCCPIHGNQAELERSQMTPEQRAELRINLKVTIWPNAYRHGAISEAVQEALTSLSATDCDSIVLSIAGNSWSRPPNAGGLLLNDVKPLWLELEELHCADVVASLGAADFVPDLLESLHQWAKEKPRICQLHTQVACTTPLRLRNFASANGMQLLTHSDSPDPLPSDRLQQAVAKAFNRESDGQGWQPRWLVRVSSTVRDRGVVKTWGYVYKVQRNNIVPM</sequence>
<comment type="similarity">
    <text evidence="2">Belongs to the aldo/keto reductase family. Glutamate--cysteine ligase light chain subfamily.</text>
</comment>
<evidence type="ECO:0000256" key="2">
    <source>
        <dbReference type="ARBA" id="ARBA00008612"/>
    </source>
</evidence>
<keyword evidence="11" id="KW-1185">Reference proteome</keyword>
<evidence type="ECO:0000256" key="3">
    <source>
        <dbReference type="ARBA" id="ARBA00011532"/>
    </source>
</evidence>
<keyword evidence="4" id="KW-0317">Glutathione biosynthesis</keyword>
<evidence type="ECO:0000256" key="6">
    <source>
        <dbReference type="ARBA" id="ARBA00031154"/>
    </source>
</evidence>
<dbReference type="Proteomes" id="UP000215902">
    <property type="component" value="Unassembled WGS sequence"/>
</dbReference>
<dbReference type="GO" id="GO:0017109">
    <property type="term" value="C:glutamate-cysteine ligase complex"/>
    <property type="evidence" value="ECO:0007669"/>
    <property type="project" value="TreeGrafter"/>
</dbReference>